<reference evidence="7 8" key="1">
    <citation type="submission" date="2020-10" db="EMBL/GenBank/DDBJ databases">
        <authorList>
            <person name="Castelo-Branco R."/>
            <person name="Eusebio N."/>
            <person name="Adriana R."/>
            <person name="Vieira A."/>
            <person name="Brugerolle De Fraissinette N."/>
            <person name="Rezende De Castro R."/>
            <person name="Schneider M.P."/>
            <person name="Vasconcelos V."/>
            <person name="Leao P.N."/>
        </authorList>
    </citation>
    <scope>NUCLEOTIDE SEQUENCE [LARGE SCALE GENOMIC DNA]</scope>
    <source>
        <strain evidence="7 8">LEGE 06226</strain>
    </source>
</reference>
<organism evidence="7 8">
    <name type="scientific">Planktothrix mougeotii LEGE 06226</name>
    <dbReference type="NCBI Taxonomy" id="1828728"/>
    <lineage>
        <taxon>Bacteria</taxon>
        <taxon>Bacillati</taxon>
        <taxon>Cyanobacteriota</taxon>
        <taxon>Cyanophyceae</taxon>
        <taxon>Oscillatoriophycideae</taxon>
        <taxon>Oscillatoriales</taxon>
        <taxon>Microcoleaceae</taxon>
        <taxon>Planktothrix</taxon>
    </lineage>
</organism>
<dbReference type="Pfam" id="PF07690">
    <property type="entry name" value="MFS_1"/>
    <property type="match status" value="2"/>
</dbReference>
<evidence type="ECO:0000256" key="3">
    <source>
        <dbReference type="ARBA" id="ARBA00022989"/>
    </source>
</evidence>
<keyword evidence="3 5" id="KW-1133">Transmembrane helix</keyword>
<protein>
    <submittedName>
        <fullName evidence="7">MFS transporter</fullName>
    </submittedName>
</protein>
<gene>
    <name evidence="7" type="ORF">IQ236_12595</name>
</gene>
<feature type="transmembrane region" description="Helical" evidence="5">
    <location>
        <begin position="338"/>
        <end position="361"/>
    </location>
</feature>
<evidence type="ECO:0000313" key="8">
    <source>
        <dbReference type="Proteomes" id="UP000640725"/>
    </source>
</evidence>
<dbReference type="InterPro" id="IPR011701">
    <property type="entry name" value="MFS"/>
</dbReference>
<feature type="transmembrane region" description="Helical" evidence="5">
    <location>
        <begin position="167"/>
        <end position="187"/>
    </location>
</feature>
<dbReference type="Gene3D" id="1.20.1250.20">
    <property type="entry name" value="MFS general substrate transporter like domains"/>
    <property type="match status" value="2"/>
</dbReference>
<accession>A0ABR9UC66</accession>
<feature type="transmembrane region" description="Helical" evidence="5">
    <location>
        <begin position="279"/>
        <end position="297"/>
    </location>
</feature>
<sequence length="393" mass="42403">MPPRMKVSRNVWILGLTSLFNDTSSEMIHAVLPLFLVSTLSADVALVGLIEGMAEATASILKIFSGAISDYWQRRKELAVFGYGLSTAVKPLFIVASSPLWVLLARVGDRIGKGIRVAPRDALVADSTDASNRGAAYGLRQSLDTIGAFLGPLLAFGFLSTGQSFRFIFTVALVPGILAVLCLAVGIHEPRQPYHTLSRPNPLNFQALKSLGTAYWGLAIAALLFNLGNSSEAFLQLKAKQVMIPDAHIPLVLVVMNLSYALSAYPVGVLSDRVNRKTLLILGWSLNALIYLGLAFSQTYWQVWLLIASYGLYMGMTQGVLLAMVADRVPEHLRGTAFGFLNLMVGFALLPASFLAGWLWQTVSPESAFLVGSGFAVAGIVLLSLQQQTELGI</sequence>
<evidence type="ECO:0000259" key="6">
    <source>
        <dbReference type="PROSITE" id="PS50850"/>
    </source>
</evidence>
<dbReference type="InterPro" id="IPR020846">
    <property type="entry name" value="MFS_dom"/>
</dbReference>
<proteinExistence type="predicted"/>
<feature type="transmembrane region" description="Helical" evidence="5">
    <location>
        <begin position="303"/>
        <end position="326"/>
    </location>
</feature>
<dbReference type="RefSeq" id="WP_193869579.1">
    <property type="nucleotide sequence ID" value="NZ_JADEWU010000025.1"/>
</dbReference>
<evidence type="ECO:0000313" key="7">
    <source>
        <dbReference type="EMBL" id="MBE9144055.1"/>
    </source>
</evidence>
<dbReference type="PANTHER" id="PTHR23518">
    <property type="entry name" value="C-METHYLTRANSFERASE"/>
    <property type="match status" value="1"/>
</dbReference>
<dbReference type="CDD" id="cd17370">
    <property type="entry name" value="MFS_MJ1317_like"/>
    <property type="match status" value="1"/>
</dbReference>
<feature type="transmembrane region" description="Helical" evidence="5">
    <location>
        <begin position="208"/>
        <end position="227"/>
    </location>
</feature>
<dbReference type="EMBL" id="JADEWU010000025">
    <property type="protein sequence ID" value="MBE9144055.1"/>
    <property type="molecule type" value="Genomic_DNA"/>
</dbReference>
<keyword evidence="4 5" id="KW-0472">Membrane</keyword>
<evidence type="ECO:0000256" key="4">
    <source>
        <dbReference type="ARBA" id="ARBA00023136"/>
    </source>
</evidence>
<comment type="subcellular location">
    <subcellularLocation>
        <location evidence="1">Cell membrane</location>
        <topology evidence="1">Multi-pass membrane protein</topology>
    </subcellularLocation>
</comment>
<comment type="caution">
    <text evidence="7">The sequence shown here is derived from an EMBL/GenBank/DDBJ whole genome shotgun (WGS) entry which is preliminary data.</text>
</comment>
<feature type="transmembrane region" description="Helical" evidence="5">
    <location>
        <begin position="247"/>
        <end position="267"/>
    </location>
</feature>
<dbReference type="Proteomes" id="UP000640725">
    <property type="component" value="Unassembled WGS sequence"/>
</dbReference>
<name>A0ABR9UC66_9CYAN</name>
<feature type="transmembrane region" description="Helical" evidence="5">
    <location>
        <begin position="367"/>
        <end position="385"/>
    </location>
</feature>
<dbReference type="SUPFAM" id="SSF103473">
    <property type="entry name" value="MFS general substrate transporter"/>
    <property type="match status" value="1"/>
</dbReference>
<feature type="domain" description="Major facilitator superfamily (MFS) profile" evidence="6">
    <location>
        <begin position="10"/>
        <end position="390"/>
    </location>
</feature>
<dbReference type="InterPro" id="IPR036259">
    <property type="entry name" value="MFS_trans_sf"/>
</dbReference>
<evidence type="ECO:0000256" key="5">
    <source>
        <dbReference type="SAM" id="Phobius"/>
    </source>
</evidence>
<feature type="transmembrane region" description="Helical" evidence="5">
    <location>
        <begin position="80"/>
        <end position="104"/>
    </location>
</feature>
<evidence type="ECO:0000256" key="1">
    <source>
        <dbReference type="ARBA" id="ARBA00004651"/>
    </source>
</evidence>
<dbReference type="PANTHER" id="PTHR23518:SF2">
    <property type="entry name" value="MAJOR FACILITATOR SUPERFAMILY TRANSPORTER"/>
    <property type="match status" value="1"/>
</dbReference>
<dbReference type="PROSITE" id="PS50850">
    <property type="entry name" value="MFS"/>
    <property type="match status" value="1"/>
</dbReference>
<evidence type="ECO:0000256" key="2">
    <source>
        <dbReference type="ARBA" id="ARBA00022692"/>
    </source>
</evidence>
<keyword evidence="2 5" id="KW-0812">Transmembrane</keyword>
<keyword evidence="8" id="KW-1185">Reference proteome</keyword>